<feature type="region of interest" description="Disordered" evidence="1">
    <location>
        <begin position="136"/>
        <end position="241"/>
    </location>
</feature>
<organism evidence="2 3">
    <name type="scientific">Anaeramoeba flamelloides</name>
    <dbReference type="NCBI Taxonomy" id="1746091"/>
    <lineage>
        <taxon>Eukaryota</taxon>
        <taxon>Metamonada</taxon>
        <taxon>Anaeramoebidae</taxon>
        <taxon>Anaeramoeba</taxon>
    </lineage>
</organism>
<feature type="compositionally biased region" description="Basic residues" evidence="1">
    <location>
        <begin position="230"/>
        <end position="241"/>
    </location>
</feature>
<feature type="compositionally biased region" description="Basic and acidic residues" evidence="1">
    <location>
        <begin position="136"/>
        <end position="173"/>
    </location>
</feature>
<feature type="region of interest" description="Disordered" evidence="1">
    <location>
        <begin position="1"/>
        <end position="51"/>
    </location>
</feature>
<dbReference type="GO" id="GO:0003676">
    <property type="term" value="F:nucleic acid binding"/>
    <property type="evidence" value="ECO:0007669"/>
    <property type="project" value="InterPro"/>
</dbReference>
<sequence length="241" mass="29519">MSDDRNRSRYTYSTSENSYKNDRRTHTMNKYSHSRNEESYPRERRSNGGMLRSKETFSLELRNIPDEMYDVTVLAKIGSVYGKLLKVHLNLNGTAWLKYEKYEETKLAYDLLSPKIKKFGASVRWPYRPEQYQIPENREKERRRDRDRDRERERERERERDRERNSRKREEKRSKRKKSREKEEEKEKKEKEKSRHHSSRHSSKSFHSSSHRKREERSDGSDSDSDQYSHKKKNRHALKKK</sequence>
<feature type="compositionally biased region" description="Basic and acidic residues" evidence="1">
    <location>
        <begin position="180"/>
        <end position="193"/>
    </location>
</feature>
<dbReference type="SUPFAM" id="SSF54928">
    <property type="entry name" value="RNA-binding domain, RBD"/>
    <property type="match status" value="1"/>
</dbReference>
<dbReference type="Proteomes" id="UP001146793">
    <property type="component" value="Unassembled WGS sequence"/>
</dbReference>
<dbReference type="EMBL" id="JANTQA010000008">
    <property type="protein sequence ID" value="KAJ3452754.1"/>
    <property type="molecule type" value="Genomic_DNA"/>
</dbReference>
<protein>
    <submittedName>
        <fullName evidence="2">Ccar1</fullName>
    </submittedName>
</protein>
<feature type="compositionally biased region" description="Polar residues" evidence="1">
    <location>
        <begin position="9"/>
        <end position="18"/>
    </location>
</feature>
<reference evidence="2" key="1">
    <citation type="submission" date="2022-08" db="EMBL/GenBank/DDBJ databases">
        <title>Novel sulphate-reducing endosymbionts in the free-living metamonad Anaeramoeba.</title>
        <authorList>
            <person name="Jerlstrom-Hultqvist J."/>
            <person name="Cepicka I."/>
            <person name="Gallot-Lavallee L."/>
            <person name="Salas-Leiva D."/>
            <person name="Curtis B.A."/>
            <person name="Zahonova K."/>
            <person name="Pipaliya S."/>
            <person name="Dacks J."/>
            <person name="Roger A.J."/>
        </authorList>
    </citation>
    <scope>NUCLEOTIDE SEQUENCE</scope>
    <source>
        <strain evidence="2">Busselton2</strain>
    </source>
</reference>
<evidence type="ECO:0000313" key="3">
    <source>
        <dbReference type="Proteomes" id="UP001146793"/>
    </source>
</evidence>
<accession>A0AAV8AK98</accession>
<dbReference type="AlphaFoldDB" id="A0AAV8AK98"/>
<gene>
    <name evidence="2" type="ORF">M0812_04529</name>
</gene>
<evidence type="ECO:0000256" key="1">
    <source>
        <dbReference type="SAM" id="MobiDB-lite"/>
    </source>
</evidence>
<dbReference type="InterPro" id="IPR035979">
    <property type="entry name" value="RBD_domain_sf"/>
</dbReference>
<feature type="compositionally biased region" description="Basic residues" evidence="1">
    <location>
        <begin position="194"/>
        <end position="212"/>
    </location>
</feature>
<comment type="caution">
    <text evidence="2">The sequence shown here is derived from an EMBL/GenBank/DDBJ whole genome shotgun (WGS) entry which is preliminary data.</text>
</comment>
<proteinExistence type="predicted"/>
<evidence type="ECO:0000313" key="2">
    <source>
        <dbReference type="EMBL" id="KAJ3452754.1"/>
    </source>
</evidence>
<name>A0AAV8AK98_9EUKA</name>
<feature type="compositionally biased region" description="Basic and acidic residues" evidence="1">
    <location>
        <begin position="34"/>
        <end position="51"/>
    </location>
</feature>